<dbReference type="KEGG" id="crz:D1345_10465"/>
<dbReference type="RefSeq" id="WP_019103067.1">
    <property type="nucleotide sequence ID" value="NZ_CP031968.1"/>
</dbReference>
<keyword evidence="3" id="KW-1185">Reference proteome</keyword>
<reference evidence="2 3" key="1">
    <citation type="submission" date="2018-08" db="EMBL/GenBank/DDBJ databases">
        <title>Complete genome sequence of JP2-74.</title>
        <authorList>
            <person name="Wu L."/>
        </authorList>
    </citation>
    <scope>NUCLEOTIDE SEQUENCE [LARGE SCALE GENOMIC DNA]</scope>
    <source>
        <strain evidence="2 3">JP2-74</strain>
    </source>
</reference>
<evidence type="ECO:0000256" key="1">
    <source>
        <dbReference type="SAM" id="MobiDB-lite"/>
    </source>
</evidence>
<evidence type="ECO:0000313" key="2">
    <source>
        <dbReference type="EMBL" id="AXT46584.1"/>
    </source>
</evidence>
<sequence length="137" mass="14596">MKLEHIAGDPALIQAAGLIAAFAERINGHFEGMQPRPAATIRHAGGGLLLDITAPWEGGGTMSRSISKLDWEEADLLGELLRVALSRSMERTIARRHELARAWAGAAARSMSATAAASRREDDGSAPANWQRAEDAA</sequence>
<proteinExistence type="predicted"/>
<protein>
    <submittedName>
        <fullName evidence="2">Uncharacterized protein</fullName>
    </submittedName>
</protein>
<organism evidence="2 3">
    <name type="scientific">Chromobacterium rhizoryzae</name>
    <dbReference type="NCBI Taxonomy" id="1778675"/>
    <lineage>
        <taxon>Bacteria</taxon>
        <taxon>Pseudomonadati</taxon>
        <taxon>Pseudomonadota</taxon>
        <taxon>Betaproteobacteria</taxon>
        <taxon>Neisseriales</taxon>
        <taxon>Chromobacteriaceae</taxon>
        <taxon>Chromobacterium</taxon>
    </lineage>
</organism>
<evidence type="ECO:0000313" key="3">
    <source>
        <dbReference type="Proteomes" id="UP000259465"/>
    </source>
</evidence>
<dbReference type="EMBL" id="CP031968">
    <property type="protein sequence ID" value="AXT46584.1"/>
    <property type="molecule type" value="Genomic_DNA"/>
</dbReference>
<gene>
    <name evidence="2" type="ORF">D1345_10465</name>
</gene>
<feature type="region of interest" description="Disordered" evidence="1">
    <location>
        <begin position="113"/>
        <end position="137"/>
    </location>
</feature>
<accession>A0AAD0W7U9</accession>
<name>A0AAD0W7U9_9NEIS</name>
<dbReference type="AlphaFoldDB" id="A0AAD0W7U9"/>
<dbReference type="Proteomes" id="UP000259465">
    <property type="component" value="Chromosome"/>
</dbReference>